<gene>
    <name evidence="1" type="ORF">ABW02_20780</name>
</gene>
<dbReference type="InterPro" id="IPR001932">
    <property type="entry name" value="PPM-type_phosphatase-like_dom"/>
</dbReference>
<sequence length="198" mass="22084">MNELKDNNVHVLSYQTSKKGKTLCGDSFFYTSTDEYFVCVLADGLGSGEYANEASVAVTEIIKENHGKSVDELMELSNNVLVKKRGAAVCVFKINYASKTIVYSCVGNIRFFLYSPSGKLTYPLPVTGYLSGRPQHYHTQRFTFENHAKFLVFSDGFNIQGIKNLLRGYLPIRSIADDIIGKYNNSNDDSTFILGSLL</sequence>
<dbReference type="InterPro" id="IPR039248">
    <property type="entry name" value="Ptase_RsbX"/>
</dbReference>
<dbReference type="OrthoDB" id="1090916at2"/>
<dbReference type="SUPFAM" id="SSF81606">
    <property type="entry name" value="PP2C-like"/>
    <property type="match status" value="1"/>
</dbReference>
<evidence type="ECO:0000313" key="1">
    <source>
        <dbReference type="EMBL" id="KLV22635.1"/>
    </source>
</evidence>
<dbReference type="PANTHER" id="PTHR35801:SF1">
    <property type="entry name" value="PHOSPHOSERINE PHOSPHATASE RSBX"/>
    <property type="match status" value="1"/>
</dbReference>
<dbReference type="Proteomes" id="UP000036045">
    <property type="component" value="Unassembled WGS sequence"/>
</dbReference>
<dbReference type="Pfam" id="PF07228">
    <property type="entry name" value="SpoIIE"/>
    <property type="match status" value="1"/>
</dbReference>
<dbReference type="SMART" id="SM00331">
    <property type="entry name" value="PP2C_SIG"/>
    <property type="match status" value="1"/>
</dbReference>
<protein>
    <submittedName>
        <fullName evidence="1">Phosphoserine phosphatase</fullName>
    </submittedName>
</protein>
<dbReference type="Gene3D" id="3.60.40.10">
    <property type="entry name" value="PPM-type phosphatase domain"/>
    <property type="match status" value="1"/>
</dbReference>
<organism evidence="1 2">
    <name type="scientific">Niallia circulans</name>
    <name type="common">Bacillus circulans</name>
    <dbReference type="NCBI Taxonomy" id="1397"/>
    <lineage>
        <taxon>Bacteria</taxon>
        <taxon>Bacillati</taxon>
        <taxon>Bacillota</taxon>
        <taxon>Bacilli</taxon>
        <taxon>Bacillales</taxon>
        <taxon>Bacillaceae</taxon>
        <taxon>Niallia</taxon>
    </lineage>
</organism>
<dbReference type="AlphaFoldDB" id="A0A0J1L0S5"/>
<dbReference type="EMBL" id="LDPH01000029">
    <property type="protein sequence ID" value="KLV22635.1"/>
    <property type="molecule type" value="Genomic_DNA"/>
</dbReference>
<name>A0A0J1L0S5_NIACI</name>
<reference evidence="1 2" key="1">
    <citation type="submission" date="2015-05" db="EMBL/GenBank/DDBJ databases">
        <title>Whole genome sequence and identification of bacterial endophytes from Costus igneus.</title>
        <authorList>
            <person name="Lee Y.P."/>
            <person name="Gan H.M."/>
            <person name="Eng W."/>
            <person name="Wheatley M.S."/>
            <person name="Caraballo A."/>
            <person name="Polter S."/>
            <person name="Savka M.A."/>
            <person name="Hudson A.O."/>
        </authorList>
    </citation>
    <scope>NUCLEOTIDE SEQUENCE [LARGE SCALE GENOMIC DNA]</scope>
    <source>
        <strain evidence="1 2">RIT379</strain>
    </source>
</reference>
<dbReference type="InterPro" id="IPR036457">
    <property type="entry name" value="PPM-type-like_dom_sf"/>
</dbReference>
<accession>A0A0J1L0S5</accession>
<dbReference type="PANTHER" id="PTHR35801">
    <property type="entry name" value="PHOSPHOSERINE PHOSPHATASE RSBX"/>
    <property type="match status" value="1"/>
</dbReference>
<evidence type="ECO:0000313" key="2">
    <source>
        <dbReference type="Proteomes" id="UP000036045"/>
    </source>
</evidence>
<comment type="caution">
    <text evidence="1">The sequence shown here is derived from an EMBL/GenBank/DDBJ whole genome shotgun (WGS) entry which is preliminary data.</text>
</comment>
<proteinExistence type="predicted"/>
<dbReference type="PATRIC" id="fig|1397.4.peg.2909"/>
<dbReference type="GeneID" id="56347571"/>
<keyword evidence="2" id="KW-1185">Reference proteome</keyword>
<dbReference type="RefSeq" id="WP_047944171.1">
    <property type="nucleotide sequence ID" value="NZ_CP053989.1"/>
</dbReference>